<evidence type="ECO:0000313" key="1">
    <source>
        <dbReference type="EMBL" id="KKM79793.1"/>
    </source>
</evidence>
<gene>
    <name evidence="1" type="ORF">LCGC14_1346350</name>
</gene>
<dbReference type="AlphaFoldDB" id="A0A0F9KCW5"/>
<protein>
    <submittedName>
        <fullName evidence="1">Uncharacterized protein</fullName>
    </submittedName>
</protein>
<proteinExistence type="predicted"/>
<dbReference type="EMBL" id="LAZR01008285">
    <property type="protein sequence ID" value="KKM79793.1"/>
    <property type="molecule type" value="Genomic_DNA"/>
</dbReference>
<name>A0A0F9KCW5_9ZZZZ</name>
<organism evidence="1">
    <name type="scientific">marine sediment metagenome</name>
    <dbReference type="NCBI Taxonomy" id="412755"/>
    <lineage>
        <taxon>unclassified sequences</taxon>
        <taxon>metagenomes</taxon>
        <taxon>ecological metagenomes</taxon>
    </lineage>
</organism>
<accession>A0A0F9KCW5</accession>
<comment type="caution">
    <text evidence="1">The sequence shown here is derived from an EMBL/GenBank/DDBJ whole genome shotgun (WGS) entry which is preliminary data.</text>
</comment>
<reference evidence="1" key="1">
    <citation type="journal article" date="2015" name="Nature">
        <title>Complex archaea that bridge the gap between prokaryotes and eukaryotes.</title>
        <authorList>
            <person name="Spang A."/>
            <person name="Saw J.H."/>
            <person name="Jorgensen S.L."/>
            <person name="Zaremba-Niedzwiedzka K."/>
            <person name="Martijn J."/>
            <person name="Lind A.E."/>
            <person name="van Eijk R."/>
            <person name="Schleper C."/>
            <person name="Guy L."/>
            <person name="Ettema T.J."/>
        </authorList>
    </citation>
    <scope>NUCLEOTIDE SEQUENCE</scope>
</reference>
<sequence length="51" mass="6052">MRYKVTCPVCKRTNESDKINDSILDLVHHPECDERKGIPIKYDIEDNRFSE</sequence>